<evidence type="ECO:0000313" key="2">
    <source>
        <dbReference type="Proteomes" id="UP001060104"/>
    </source>
</evidence>
<organism evidence="1 2">
    <name type="scientific">Bacteroides faecis</name>
    <dbReference type="NCBI Taxonomy" id="674529"/>
    <lineage>
        <taxon>Bacteria</taxon>
        <taxon>Pseudomonadati</taxon>
        <taxon>Bacteroidota</taxon>
        <taxon>Bacteroidia</taxon>
        <taxon>Bacteroidales</taxon>
        <taxon>Bacteroidaceae</taxon>
        <taxon>Bacteroides</taxon>
    </lineage>
</organism>
<gene>
    <name evidence="1" type="ORF">NXY30_29220</name>
</gene>
<evidence type="ECO:0000313" key="1">
    <source>
        <dbReference type="EMBL" id="UVQ77640.1"/>
    </source>
</evidence>
<keyword evidence="1" id="KW-0614">Plasmid</keyword>
<dbReference type="Proteomes" id="UP001060104">
    <property type="component" value="Plasmid unnamed2"/>
</dbReference>
<dbReference type="EMBL" id="CP103143">
    <property type="protein sequence ID" value="UVQ77640.1"/>
    <property type="molecule type" value="Genomic_DNA"/>
</dbReference>
<dbReference type="RefSeq" id="WP_138297510.1">
    <property type="nucleotide sequence ID" value="NZ_CP103143.1"/>
</dbReference>
<reference evidence="1" key="1">
    <citation type="submission" date="2022-08" db="EMBL/GenBank/DDBJ databases">
        <title>Genome Sequencing of Bacteroides fragilis Group Isolates with Nanopore Technology.</title>
        <authorList>
            <person name="Tisza M.J."/>
            <person name="Smith D."/>
            <person name="Dekker J.P."/>
        </authorList>
    </citation>
    <scope>NUCLEOTIDE SEQUENCE</scope>
    <source>
        <strain evidence="1">BFG-527</strain>
        <plasmid evidence="1">unnamed2</plasmid>
    </source>
</reference>
<proteinExistence type="predicted"/>
<keyword evidence="2" id="KW-1185">Reference proteome</keyword>
<sequence>MSFHRSGIVQLWSEWCLYGVLQEAISWELEDEKVSVTIGKRTMFSIGCFPYCCFWNYAGWELMFEIRTDNKY</sequence>
<name>A0ABY5TKI4_9BACE</name>
<protein>
    <submittedName>
        <fullName evidence="1">Uncharacterized protein</fullName>
    </submittedName>
</protein>
<accession>A0ABY5TKI4</accession>
<geneLocation type="plasmid" evidence="1 2">
    <name>unnamed2</name>
</geneLocation>